<dbReference type="Gene3D" id="3.50.50.60">
    <property type="entry name" value="FAD/NAD(P)-binding domain"/>
    <property type="match status" value="1"/>
</dbReference>
<dbReference type="SUPFAM" id="SSF54373">
    <property type="entry name" value="FAD-linked reductases, C-terminal domain"/>
    <property type="match status" value="1"/>
</dbReference>
<feature type="binding site" evidence="4">
    <location>
        <position position="341"/>
    </location>
    <ligand>
        <name>substrate</name>
    </ligand>
</feature>
<accession>A0A1A3KLF0</accession>
<feature type="binding site" evidence="4">
    <location>
        <begin position="34"/>
        <end position="35"/>
    </location>
    <ligand>
        <name>FAD</name>
        <dbReference type="ChEBI" id="CHEBI:57692"/>
    </ligand>
</feature>
<evidence type="ECO:0000313" key="7">
    <source>
        <dbReference type="Proteomes" id="UP000093925"/>
    </source>
</evidence>
<dbReference type="InterPro" id="IPR001613">
    <property type="entry name" value="Flavin_amine_oxidase"/>
</dbReference>
<dbReference type="RefSeq" id="WP_065140234.1">
    <property type="nucleotide sequence ID" value="NZ_LZLM01000073.1"/>
</dbReference>
<dbReference type="Pfam" id="PF01593">
    <property type="entry name" value="Amino_oxidase"/>
    <property type="match status" value="1"/>
</dbReference>
<evidence type="ECO:0000256" key="1">
    <source>
        <dbReference type="ARBA" id="ARBA00001974"/>
    </source>
</evidence>
<feature type="binding site" evidence="4">
    <location>
        <position position="235"/>
    </location>
    <ligand>
        <name>FAD</name>
        <dbReference type="ChEBI" id="CHEBI:57692"/>
    </ligand>
</feature>
<dbReference type="InterPro" id="IPR036188">
    <property type="entry name" value="FAD/NAD-bd_sf"/>
</dbReference>
<evidence type="ECO:0000256" key="4">
    <source>
        <dbReference type="PIRSR" id="PIRSR601613-1"/>
    </source>
</evidence>
<evidence type="ECO:0000256" key="3">
    <source>
        <dbReference type="ARBA" id="ARBA00023002"/>
    </source>
</evidence>
<dbReference type="PRINTS" id="PR00757">
    <property type="entry name" value="AMINEOXDASEF"/>
</dbReference>
<dbReference type="GO" id="GO:0016491">
    <property type="term" value="F:oxidoreductase activity"/>
    <property type="evidence" value="ECO:0007669"/>
    <property type="project" value="UniProtKB-KW"/>
</dbReference>
<feature type="domain" description="Amine oxidase" evidence="5">
    <location>
        <begin position="14"/>
        <end position="453"/>
    </location>
</feature>
<dbReference type="PANTHER" id="PTHR43563:SF1">
    <property type="entry name" value="AMINE OXIDASE [FLAVIN-CONTAINING] B"/>
    <property type="match status" value="1"/>
</dbReference>
<organism evidence="6 7">
    <name type="scientific">Mycobacterium asiaticum</name>
    <dbReference type="NCBI Taxonomy" id="1790"/>
    <lineage>
        <taxon>Bacteria</taxon>
        <taxon>Bacillati</taxon>
        <taxon>Actinomycetota</taxon>
        <taxon>Actinomycetes</taxon>
        <taxon>Mycobacteriales</taxon>
        <taxon>Mycobacteriaceae</taxon>
        <taxon>Mycobacterium</taxon>
    </lineage>
</organism>
<evidence type="ECO:0000256" key="2">
    <source>
        <dbReference type="ARBA" id="ARBA00005995"/>
    </source>
</evidence>
<feature type="binding site" evidence="4">
    <location>
        <position position="429"/>
    </location>
    <ligand>
        <name>FAD</name>
        <dbReference type="ChEBI" id="CHEBI:57692"/>
    </ligand>
</feature>
<sequence>MHDNVDVVVVGAGISGLTAARRLVEAGHSVVVLEANGRVGGRTMNIDVVDGVITEGGGQWVGPGQNAVLALVDELGLSTFPTHTDGKAIYLRNGRRKLYDGVVPPLHPLVMLDYAHLQFRLERMARRVPLAAPWQAPRAGEWDSTTFGHWIDRHAKTAEAKWLMGLAFSIVLSQDPRSVSLLSVLHLFAATGGMSGAIEVKGGAQEARIVGGSARIAITLAEQLPADVVILDSPVEAIDQSRRGEVAVQSRRATVRCRQVIVAMSPGDAQRIRFTPDLPARRTKLQHGGGCGSMNKLFMVYERPFWRDDGLNGQALSDLMMTPFVSDNSPPDGSVGILVTFMLPATGHTTLRWTDEVLESSDARRKALARDLISLFGSKAGQPSQYLEKLWTNEPWISGCVNMLAPGSRSQCRDAIVRPVGNVHWAGAEASLDDHPGYMDGAVRAGERAASEVCSVL</sequence>
<comment type="cofactor">
    <cofactor evidence="1">
        <name>FAD</name>
        <dbReference type="ChEBI" id="CHEBI:57692"/>
    </cofactor>
</comment>
<gene>
    <name evidence="6" type="ORF">A5640_12865</name>
</gene>
<dbReference type="AlphaFoldDB" id="A0A1A3KLF0"/>
<proteinExistence type="inferred from homology"/>
<dbReference type="SUPFAM" id="SSF51905">
    <property type="entry name" value="FAD/NAD(P)-binding domain"/>
    <property type="match status" value="1"/>
</dbReference>
<comment type="caution">
    <text evidence="6">The sequence shown here is derived from an EMBL/GenBank/DDBJ whole genome shotgun (WGS) entry which is preliminary data.</text>
</comment>
<feature type="binding site" evidence="4">
    <location>
        <position position="15"/>
    </location>
    <ligand>
        <name>FAD</name>
        <dbReference type="ChEBI" id="CHEBI:57692"/>
    </ligand>
</feature>
<evidence type="ECO:0000259" key="5">
    <source>
        <dbReference type="Pfam" id="PF01593"/>
    </source>
</evidence>
<dbReference type="PANTHER" id="PTHR43563">
    <property type="entry name" value="AMINE OXIDASE"/>
    <property type="match status" value="1"/>
</dbReference>
<dbReference type="EMBL" id="LZLM01000073">
    <property type="protein sequence ID" value="OBJ85264.1"/>
    <property type="molecule type" value="Genomic_DNA"/>
</dbReference>
<dbReference type="Proteomes" id="UP000093925">
    <property type="component" value="Unassembled WGS sequence"/>
</dbReference>
<comment type="similarity">
    <text evidence="2">Belongs to the flavin monoamine oxidase family.</text>
</comment>
<name>A0A1A3KLF0_MYCAS</name>
<evidence type="ECO:0000313" key="6">
    <source>
        <dbReference type="EMBL" id="OBJ85264.1"/>
    </source>
</evidence>
<dbReference type="InterPro" id="IPR050703">
    <property type="entry name" value="Flavin_MAO"/>
</dbReference>
<reference evidence="6 7" key="1">
    <citation type="submission" date="2016-06" db="EMBL/GenBank/DDBJ databases">
        <authorList>
            <person name="Kjaerup R.B."/>
            <person name="Dalgaard T.S."/>
            <person name="Juul-Madsen H.R."/>
        </authorList>
    </citation>
    <scope>NUCLEOTIDE SEQUENCE [LARGE SCALE GENOMIC DNA]</scope>
    <source>
        <strain evidence="6 7">1276495.2</strain>
    </source>
</reference>
<keyword evidence="3" id="KW-0560">Oxidoreductase</keyword>
<dbReference type="InterPro" id="IPR002937">
    <property type="entry name" value="Amino_oxidase"/>
</dbReference>
<protein>
    <submittedName>
        <fullName evidence="6">Monoamine oxidase</fullName>
    </submittedName>
</protein>